<keyword evidence="3" id="KW-0238">DNA-binding</keyword>
<reference evidence="6" key="1">
    <citation type="submission" date="2014-07" db="EMBL/GenBank/DDBJ databases">
        <authorList>
            <person name="Urmite Genomes Urmite Genomes"/>
        </authorList>
    </citation>
    <scope>NUCLEOTIDE SEQUENCE</scope>
    <source>
        <strain evidence="6">13S34_air</strain>
    </source>
</reference>
<accession>A0A078M6H9</accession>
<evidence type="ECO:0000256" key="1">
    <source>
        <dbReference type="ARBA" id="ARBA00009437"/>
    </source>
</evidence>
<dbReference type="SUPFAM" id="SSF46785">
    <property type="entry name" value="Winged helix' DNA-binding domain"/>
    <property type="match status" value="1"/>
</dbReference>
<keyword evidence="4" id="KW-0804">Transcription</keyword>
<dbReference type="EMBL" id="LN483075">
    <property type="protein sequence ID" value="CEA03043.1"/>
    <property type="molecule type" value="Genomic_DNA"/>
</dbReference>
<feature type="domain" description="HTH lysR-type" evidence="5">
    <location>
        <begin position="1"/>
        <end position="58"/>
    </location>
</feature>
<evidence type="ECO:0000256" key="3">
    <source>
        <dbReference type="ARBA" id="ARBA00023125"/>
    </source>
</evidence>
<comment type="similarity">
    <text evidence="1">Belongs to the LysR transcriptional regulatory family.</text>
</comment>
<sequence>MLEQLRIFTKVYEQRNFTKAAELLFISQPTLSVKIKQLEQQLNVTLFIRQGPKNSIPTEAAHIFYDYALQTLDMYEQTIAKMQRDERMRCTIGCSHTIAVHYFPMILPKLAMQFPMIDFSLSLRNSEQVAEAVTQHSLTIGLIEKPIDTHPLAKKTVATDELVLAGQSTSQHWLMREPSSGVRFFNELYRAEHNSTTPLIEVDNNEMIVALLQQGFGKSILSKASLPKHIPYETLPSRYKRELYVIYHEQQLLTPVVQAIIATFATIKDS</sequence>
<proteinExistence type="inferred from homology"/>
<dbReference type="Pfam" id="PF00126">
    <property type="entry name" value="HTH_1"/>
    <property type="match status" value="1"/>
</dbReference>
<name>A0A078M6H9_9BACL</name>
<dbReference type="InterPro" id="IPR000847">
    <property type="entry name" value="LysR_HTH_N"/>
</dbReference>
<evidence type="ECO:0000313" key="6">
    <source>
        <dbReference type="EMBL" id="CEA03043.1"/>
    </source>
</evidence>
<dbReference type="InterPro" id="IPR005119">
    <property type="entry name" value="LysR_subst-bd"/>
</dbReference>
<dbReference type="PROSITE" id="PS50931">
    <property type="entry name" value="HTH_LYSR"/>
    <property type="match status" value="1"/>
</dbReference>
<dbReference type="GO" id="GO:0000976">
    <property type="term" value="F:transcription cis-regulatory region binding"/>
    <property type="evidence" value="ECO:0007669"/>
    <property type="project" value="TreeGrafter"/>
</dbReference>
<gene>
    <name evidence="6" type="primary">cysL_2</name>
    <name evidence="6" type="ORF">BN1050_01415</name>
</gene>
<evidence type="ECO:0000259" key="5">
    <source>
        <dbReference type="PROSITE" id="PS50931"/>
    </source>
</evidence>
<dbReference type="Gene3D" id="3.40.190.290">
    <property type="match status" value="2"/>
</dbReference>
<dbReference type="GO" id="GO:0003700">
    <property type="term" value="F:DNA-binding transcription factor activity"/>
    <property type="evidence" value="ECO:0007669"/>
    <property type="project" value="InterPro"/>
</dbReference>
<dbReference type="Pfam" id="PF03466">
    <property type="entry name" value="LysR_substrate"/>
    <property type="match status" value="1"/>
</dbReference>
<keyword evidence="2" id="KW-0805">Transcription regulation</keyword>
<evidence type="ECO:0000256" key="4">
    <source>
        <dbReference type="ARBA" id="ARBA00023163"/>
    </source>
</evidence>
<dbReference type="PANTHER" id="PTHR30126">
    <property type="entry name" value="HTH-TYPE TRANSCRIPTIONAL REGULATOR"/>
    <property type="match status" value="1"/>
</dbReference>
<dbReference type="Gene3D" id="1.10.10.10">
    <property type="entry name" value="Winged helix-like DNA-binding domain superfamily/Winged helix DNA-binding domain"/>
    <property type="match status" value="1"/>
</dbReference>
<organism evidence="6">
    <name type="scientific">Metalysinibacillus saudimassiliensis</name>
    <dbReference type="NCBI Taxonomy" id="1461583"/>
    <lineage>
        <taxon>Bacteria</taxon>
        <taxon>Bacillati</taxon>
        <taxon>Bacillota</taxon>
        <taxon>Bacilli</taxon>
        <taxon>Bacillales</taxon>
        <taxon>Caryophanaceae</taxon>
        <taxon>Metalysinibacillus</taxon>
    </lineage>
</organism>
<dbReference type="InterPro" id="IPR036388">
    <property type="entry name" value="WH-like_DNA-bd_sf"/>
</dbReference>
<protein>
    <submittedName>
        <fullName evidence="6">HTH-type transcriptional regulator CysL</fullName>
    </submittedName>
</protein>
<dbReference type="PANTHER" id="PTHR30126:SF39">
    <property type="entry name" value="HTH-TYPE TRANSCRIPTIONAL REGULATOR CYSL"/>
    <property type="match status" value="1"/>
</dbReference>
<dbReference type="PRINTS" id="PR00039">
    <property type="entry name" value="HTHLYSR"/>
</dbReference>
<dbReference type="AlphaFoldDB" id="A0A078M6H9"/>
<dbReference type="FunFam" id="1.10.10.10:FF:000001">
    <property type="entry name" value="LysR family transcriptional regulator"/>
    <property type="match status" value="1"/>
</dbReference>
<evidence type="ECO:0000256" key="2">
    <source>
        <dbReference type="ARBA" id="ARBA00023015"/>
    </source>
</evidence>
<dbReference type="HOGENOM" id="CLU_039613_6_1_9"/>
<dbReference type="PATRIC" id="fig|1461583.4.peg.1372"/>
<dbReference type="SUPFAM" id="SSF53850">
    <property type="entry name" value="Periplasmic binding protein-like II"/>
    <property type="match status" value="1"/>
</dbReference>
<dbReference type="InterPro" id="IPR036390">
    <property type="entry name" value="WH_DNA-bd_sf"/>
</dbReference>